<feature type="compositionally biased region" description="Basic and acidic residues" evidence="1">
    <location>
        <begin position="8"/>
        <end position="20"/>
    </location>
</feature>
<protein>
    <submittedName>
        <fullName evidence="2">DUF2058 domain-containing protein</fullName>
    </submittedName>
</protein>
<name>A0A520RXC5_9GAMM</name>
<proteinExistence type="predicted"/>
<dbReference type="InterPro" id="IPR018636">
    <property type="entry name" value="DUF2058"/>
</dbReference>
<evidence type="ECO:0000313" key="3">
    <source>
        <dbReference type="Proteomes" id="UP000320404"/>
    </source>
</evidence>
<accession>A0A520RXC5</accession>
<dbReference type="EMBL" id="SHAH01000077">
    <property type="protein sequence ID" value="RZO74902.1"/>
    <property type="molecule type" value="Genomic_DNA"/>
</dbReference>
<sequence length="182" mass="20766">MPNSLQDQLKKSGLVDDKKAKQLKRAKNKQEKLARKTRNPSVDEAKLAMEKAKAEQVERDRQLNLEKNKQAEQNAIAAQIKQLIEMNAISKEGDQKFNFTDANAIKHMYVSQAQVDQLSRGTLAIVVQKNGKDRNYVLVPMGVALKIEQRDQEVVLFKAQENTTINEDDPYAEFQIPDDLTW</sequence>
<dbReference type="Proteomes" id="UP000320404">
    <property type="component" value="Unassembled WGS sequence"/>
</dbReference>
<feature type="region of interest" description="Disordered" evidence="1">
    <location>
        <begin position="1"/>
        <end position="45"/>
    </location>
</feature>
<reference evidence="2 3" key="1">
    <citation type="submission" date="2019-02" db="EMBL/GenBank/DDBJ databases">
        <title>Prokaryotic population dynamics and viral predation in marine succession experiment using metagenomics: the confinement effect.</title>
        <authorList>
            <person name="Haro-Moreno J.M."/>
            <person name="Rodriguez-Valera F."/>
            <person name="Lopez-Perez M."/>
        </authorList>
    </citation>
    <scope>NUCLEOTIDE SEQUENCE [LARGE SCALE GENOMIC DNA]</scope>
    <source>
        <strain evidence="2">MED-G158</strain>
    </source>
</reference>
<gene>
    <name evidence="2" type="ORF">EVA69_05100</name>
</gene>
<evidence type="ECO:0000256" key="1">
    <source>
        <dbReference type="SAM" id="MobiDB-lite"/>
    </source>
</evidence>
<comment type="caution">
    <text evidence="2">The sequence shown here is derived from an EMBL/GenBank/DDBJ whole genome shotgun (WGS) entry which is preliminary data.</text>
</comment>
<organism evidence="2 3">
    <name type="scientific">OM182 bacterium</name>
    <dbReference type="NCBI Taxonomy" id="2510334"/>
    <lineage>
        <taxon>Bacteria</taxon>
        <taxon>Pseudomonadati</taxon>
        <taxon>Pseudomonadota</taxon>
        <taxon>Gammaproteobacteria</taxon>
        <taxon>OMG group</taxon>
        <taxon>OM182 clade</taxon>
    </lineage>
</organism>
<dbReference type="AlphaFoldDB" id="A0A520RXC5"/>
<evidence type="ECO:0000313" key="2">
    <source>
        <dbReference type="EMBL" id="RZO74902.1"/>
    </source>
</evidence>
<dbReference type="Pfam" id="PF09831">
    <property type="entry name" value="DUF2058"/>
    <property type="match status" value="1"/>
</dbReference>